<evidence type="ECO:0000256" key="3">
    <source>
        <dbReference type="SAM" id="Coils"/>
    </source>
</evidence>
<evidence type="ECO:0000256" key="4">
    <source>
        <dbReference type="SAM" id="Phobius"/>
    </source>
</evidence>
<evidence type="ECO:0000313" key="7">
    <source>
        <dbReference type="Proteomes" id="UP000265040"/>
    </source>
</evidence>
<evidence type="ECO:0000256" key="1">
    <source>
        <dbReference type="ARBA" id="ARBA00022734"/>
    </source>
</evidence>
<feature type="domain" description="C-type lectin" evidence="5">
    <location>
        <begin position="145"/>
        <end position="265"/>
    </location>
</feature>
<evidence type="ECO:0000313" key="6">
    <source>
        <dbReference type="Ensembl" id="ENSATEP00000009038.1"/>
    </source>
</evidence>
<dbReference type="RefSeq" id="XP_026226133.1">
    <property type="nucleotide sequence ID" value="XM_026370348.1"/>
</dbReference>
<protein>
    <recommendedName>
        <fullName evidence="5">C-type lectin domain-containing protein</fullName>
    </recommendedName>
</protein>
<evidence type="ECO:0000259" key="5">
    <source>
        <dbReference type="PROSITE" id="PS50041"/>
    </source>
</evidence>
<reference evidence="6" key="1">
    <citation type="submission" date="2021-04" db="EMBL/GenBank/DDBJ databases">
        <authorList>
            <consortium name="Wellcome Sanger Institute Data Sharing"/>
        </authorList>
    </citation>
    <scope>NUCLEOTIDE SEQUENCE [LARGE SCALE GENOMIC DNA]</scope>
</reference>
<sequence>MEEELAYATVTFNTNSVSSHGKPKHSEVIYSTVKTEEEASNTDSVTSENEKKAPLSLLPFMAGSLGIICIILMSVVITLSVHMNTVTSEQERENVRLKRQKQELIRERDRLNWTIRVILEYENFPVNNYCPQKVCKPCLDNWLLFESSCYLFSESNYSSHWMTWQESRNKCRNKTADLVVIESRKEQKFINNHTKYYHDDKHGYWIGLRKNTTKTWTWLYERNLTVMYWNTKVNDAECALSLPGTGRFANWQKSGCDMKNRWICERRAFIKPY</sequence>
<dbReference type="InterPro" id="IPR001304">
    <property type="entry name" value="C-type_lectin-like"/>
</dbReference>
<keyword evidence="2" id="KW-1015">Disulfide bond</keyword>
<keyword evidence="4" id="KW-0812">Transmembrane</keyword>
<feature type="transmembrane region" description="Helical" evidence="4">
    <location>
        <begin position="57"/>
        <end position="81"/>
    </location>
</feature>
<dbReference type="PANTHER" id="PTHR46746:SF9">
    <property type="entry name" value="CD209 ANTIGEN-LIKE PROTEIN C-LIKE"/>
    <property type="match status" value="1"/>
</dbReference>
<dbReference type="Proteomes" id="UP000265040">
    <property type="component" value="Chromosome 16"/>
</dbReference>
<keyword evidence="3" id="KW-0175">Coiled coil</keyword>
<dbReference type="Pfam" id="PF00059">
    <property type="entry name" value="Lectin_C"/>
    <property type="match status" value="1"/>
</dbReference>
<dbReference type="GeneID" id="113169163"/>
<accession>A0A3Q1HVG9</accession>
<evidence type="ECO:0000256" key="2">
    <source>
        <dbReference type="ARBA" id="ARBA00023157"/>
    </source>
</evidence>
<dbReference type="PANTHER" id="PTHR46746">
    <property type="entry name" value="KILLER CELL LECTIN-LIKE RECEPTOR SUBFAMILY F MEMBER 2"/>
    <property type="match status" value="1"/>
</dbReference>
<dbReference type="OrthoDB" id="2142683at2759"/>
<keyword evidence="4" id="KW-0472">Membrane</keyword>
<dbReference type="SMART" id="SM00034">
    <property type="entry name" value="CLECT"/>
    <property type="match status" value="1"/>
</dbReference>
<dbReference type="InParanoid" id="A0A3Q1HVG9"/>
<name>A0A3Q1HVG9_ANATE</name>
<dbReference type="Gene3D" id="3.10.100.10">
    <property type="entry name" value="Mannose-Binding Protein A, subunit A"/>
    <property type="match status" value="1"/>
</dbReference>
<dbReference type="AlphaFoldDB" id="A0A3Q1HVG9"/>
<dbReference type="OMA" id="ICETRVL"/>
<reference evidence="6" key="3">
    <citation type="submission" date="2025-09" db="UniProtKB">
        <authorList>
            <consortium name="Ensembl"/>
        </authorList>
    </citation>
    <scope>IDENTIFICATION</scope>
</reference>
<dbReference type="InterPro" id="IPR051379">
    <property type="entry name" value="C-type_Lectin_Receptor_IMM"/>
</dbReference>
<keyword evidence="1" id="KW-0430">Lectin</keyword>
<dbReference type="GeneTree" id="ENSGT00940000162906"/>
<dbReference type="STRING" id="64144.ENSATEP00000009038"/>
<reference evidence="6" key="2">
    <citation type="submission" date="2025-08" db="UniProtKB">
        <authorList>
            <consortium name="Ensembl"/>
        </authorList>
    </citation>
    <scope>IDENTIFICATION</scope>
</reference>
<dbReference type="PROSITE" id="PS50041">
    <property type="entry name" value="C_TYPE_LECTIN_2"/>
    <property type="match status" value="1"/>
</dbReference>
<organism evidence="6 7">
    <name type="scientific">Anabas testudineus</name>
    <name type="common">Climbing perch</name>
    <name type="synonym">Anthias testudineus</name>
    <dbReference type="NCBI Taxonomy" id="64144"/>
    <lineage>
        <taxon>Eukaryota</taxon>
        <taxon>Metazoa</taxon>
        <taxon>Chordata</taxon>
        <taxon>Craniata</taxon>
        <taxon>Vertebrata</taxon>
        <taxon>Euteleostomi</taxon>
        <taxon>Actinopterygii</taxon>
        <taxon>Neopterygii</taxon>
        <taxon>Teleostei</taxon>
        <taxon>Neoteleostei</taxon>
        <taxon>Acanthomorphata</taxon>
        <taxon>Anabantaria</taxon>
        <taxon>Anabantiformes</taxon>
        <taxon>Anabantoidei</taxon>
        <taxon>Anabantidae</taxon>
        <taxon>Anabas</taxon>
    </lineage>
</organism>
<dbReference type="SUPFAM" id="SSF56436">
    <property type="entry name" value="C-type lectin-like"/>
    <property type="match status" value="1"/>
</dbReference>
<dbReference type="InterPro" id="IPR016186">
    <property type="entry name" value="C-type_lectin-like/link_sf"/>
</dbReference>
<keyword evidence="4" id="KW-1133">Transmembrane helix</keyword>
<feature type="coiled-coil region" evidence="3">
    <location>
        <begin position="87"/>
        <end position="114"/>
    </location>
</feature>
<dbReference type="InterPro" id="IPR016187">
    <property type="entry name" value="CTDL_fold"/>
</dbReference>
<proteinExistence type="predicted"/>
<keyword evidence="7" id="KW-1185">Reference proteome</keyword>
<dbReference type="Ensembl" id="ENSATET00000009197.3">
    <property type="protein sequence ID" value="ENSATEP00000009038.1"/>
    <property type="gene ID" value="ENSATEG00000006370.3"/>
</dbReference>
<dbReference type="GO" id="GO:0030246">
    <property type="term" value="F:carbohydrate binding"/>
    <property type="evidence" value="ECO:0007669"/>
    <property type="project" value="UniProtKB-KW"/>
</dbReference>